<feature type="compositionally biased region" description="Acidic residues" evidence="6">
    <location>
        <begin position="42"/>
        <end position="52"/>
    </location>
</feature>
<dbReference type="InterPro" id="IPR036236">
    <property type="entry name" value="Znf_C2H2_sf"/>
</dbReference>
<evidence type="ECO:0000313" key="9">
    <source>
        <dbReference type="Proteomes" id="UP000225277"/>
    </source>
</evidence>
<protein>
    <recommendedName>
        <fullName evidence="2">type I protein arginine methyltransferase</fullName>
        <ecNumber evidence="2">2.1.1.319</ecNumber>
    </recommendedName>
</protein>
<dbReference type="InterPro" id="IPR049482">
    <property type="entry name" value="ANM3-like_C2H2_Zf"/>
</dbReference>
<dbReference type="EC" id="2.1.1.319" evidence="2"/>
<evidence type="ECO:0000256" key="6">
    <source>
        <dbReference type="SAM" id="MobiDB-lite"/>
    </source>
</evidence>
<dbReference type="OrthoDB" id="7848332at2759"/>
<dbReference type="Pfam" id="PF21137">
    <property type="entry name" value="ANM3_C2H2_Zf"/>
    <property type="match status" value="1"/>
</dbReference>
<dbReference type="EMBL" id="FJUY01000010">
    <property type="protein sequence ID" value="CZT20778.1"/>
    <property type="molecule type" value="Genomic_DNA"/>
</dbReference>
<feature type="domain" description="Protein arginine N-methyltransferase 3-like C2H2 zinc finger" evidence="7">
    <location>
        <begin position="87"/>
        <end position="131"/>
    </location>
</feature>
<evidence type="ECO:0000256" key="3">
    <source>
        <dbReference type="ARBA" id="ARBA00022490"/>
    </source>
</evidence>
<evidence type="ECO:0000259" key="7">
    <source>
        <dbReference type="Pfam" id="PF21137"/>
    </source>
</evidence>
<keyword evidence="9" id="KW-1185">Reference proteome</keyword>
<accession>A0A2D3UZ70</accession>
<dbReference type="RefSeq" id="XP_023627667.1">
    <property type="nucleotide sequence ID" value="XM_023771899.1"/>
</dbReference>
<evidence type="ECO:0000313" key="8">
    <source>
        <dbReference type="EMBL" id="CZT20778.1"/>
    </source>
</evidence>
<evidence type="ECO:0000256" key="4">
    <source>
        <dbReference type="ARBA" id="ARBA00022723"/>
    </source>
</evidence>
<feature type="compositionally biased region" description="Acidic residues" evidence="6">
    <location>
        <begin position="21"/>
        <end position="34"/>
    </location>
</feature>
<comment type="subcellular location">
    <subcellularLocation>
        <location evidence="1">Cytoplasm</location>
    </subcellularLocation>
</comment>
<dbReference type="Proteomes" id="UP000225277">
    <property type="component" value="Unassembled WGS sequence"/>
</dbReference>
<dbReference type="GO" id="GO:0005737">
    <property type="term" value="C:cytoplasm"/>
    <property type="evidence" value="ECO:0007669"/>
    <property type="project" value="UniProtKB-SubCell"/>
</dbReference>
<keyword evidence="3" id="KW-0963">Cytoplasm</keyword>
<dbReference type="GO" id="GO:0035242">
    <property type="term" value="F:protein-arginine omega-N asymmetric methyltransferase activity"/>
    <property type="evidence" value="ECO:0007669"/>
    <property type="project" value="UniProtKB-EC"/>
</dbReference>
<evidence type="ECO:0000256" key="5">
    <source>
        <dbReference type="ARBA" id="ARBA00022833"/>
    </source>
</evidence>
<name>A0A2D3UZ70_9PEZI</name>
<evidence type="ECO:0000256" key="1">
    <source>
        <dbReference type="ARBA" id="ARBA00004496"/>
    </source>
</evidence>
<sequence>MPELPHGWRMRNSAGEVEGPPPEDDYSDSGSEEPFDIKPDSEGWDDVEDDSEPVSIQCLLTDEKFPSAKAMIEHCKDKLGFDFVAIQQQHKLDFYSSIKLVNYIRAEVKAGKEKPDVSDPTLWADDKYLQPTLEDDALLFGLDELDDTPLAVDGDDAEAGDERKA</sequence>
<reference evidence="8 9" key="1">
    <citation type="submission" date="2016-03" db="EMBL/GenBank/DDBJ databases">
        <authorList>
            <person name="Ploux O."/>
        </authorList>
    </citation>
    <scope>NUCLEOTIDE SEQUENCE [LARGE SCALE GENOMIC DNA]</scope>
    <source>
        <strain evidence="8 9">URUG2</strain>
    </source>
</reference>
<dbReference type="PANTHER" id="PTHR13267">
    <property type="entry name" value="ZINC FINGER PROTEIN 277"/>
    <property type="match status" value="1"/>
</dbReference>
<dbReference type="GO" id="GO:0046872">
    <property type="term" value="F:metal ion binding"/>
    <property type="evidence" value="ECO:0007669"/>
    <property type="project" value="UniProtKB-KW"/>
</dbReference>
<dbReference type="STRING" id="112498.A0A2D3UZ70"/>
<evidence type="ECO:0000256" key="2">
    <source>
        <dbReference type="ARBA" id="ARBA00011925"/>
    </source>
</evidence>
<organism evidence="8 9">
    <name type="scientific">Ramularia collo-cygni</name>
    <dbReference type="NCBI Taxonomy" id="112498"/>
    <lineage>
        <taxon>Eukaryota</taxon>
        <taxon>Fungi</taxon>
        <taxon>Dikarya</taxon>
        <taxon>Ascomycota</taxon>
        <taxon>Pezizomycotina</taxon>
        <taxon>Dothideomycetes</taxon>
        <taxon>Dothideomycetidae</taxon>
        <taxon>Mycosphaerellales</taxon>
        <taxon>Mycosphaerellaceae</taxon>
        <taxon>Ramularia</taxon>
    </lineage>
</organism>
<dbReference type="AlphaFoldDB" id="A0A2D3UZ70"/>
<proteinExistence type="predicted"/>
<dbReference type="InterPro" id="IPR040048">
    <property type="entry name" value="ZNF277"/>
</dbReference>
<keyword evidence="5" id="KW-0862">Zinc</keyword>
<dbReference type="SUPFAM" id="SSF57667">
    <property type="entry name" value="beta-beta-alpha zinc fingers"/>
    <property type="match status" value="1"/>
</dbReference>
<gene>
    <name evidence="8" type="ORF">RCC_06636</name>
</gene>
<dbReference type="GeneID" id="35601769"/>
<dbReference type="PANTHER" id="PTHR13267:SF3">
    <property type="entry name" value="ZINC FINGER PROTEIN 277"/>
    <property type="match status" value="1"/>
</dbReference>
<feature type="region of interest" description="Disordered" evidence="6">
    <location>
        <begin position="1"/>
        <end position="52"/>
    </location>
</feature>
<keyword evidence="4" id="KW-0479">Metal-binding</keyword>